<gene>
    <name evidence="2" type="ORF">HGA08_07415</name>
</gene>
<feature type="transmembrane region" description="Helical" evidence="1">
    <location>
        <begin position="111"/>
        <end position="131"/>
    </location>
</feature>
<keyword evidence="1" id="KW-0472">Membrane</keyword>
<sequence>MSIPRRINATLIAPEASPTELLLGYGAAVAGAIFAVVAGLAADWTLISVTVIGLVAFDLFGGATVNALPSAKRWFHRPGRTARHHLAFVAVHVQPFLVALVVPGFGWWTALVVYLTMLGAAAVVLAAPPALRRPVGYALATLSLAIIAAAMPVPAAIAWFVPVLSIKLLLAHLQSERDGWGR</sequence>
<evidence type="ECO:0000256" key="1">
    <source>
        <dbReference type="SAM" id="Phobius"/>
    </source>
</evidence>
<organism evidence="2 3">
    <name type="scientific">Nocardia vermiculata</name>
    <dbReference type="NCBI Taxonomy" id="257274"/>
    <lineage>
        <taxon>Bacteria</taxon>
        <taxon>Bacillati</taxon>
        <taxon>Actinomycetota</taxon>
        <taxon>Actinomycetes</taxon>
        <taxon>Mycobacteriales</taxon>
        <taxon>Nocardiaceae</taxon>
        <taxon>Nocardia</taxon>
    </lineage>
</organism>
<dbReference type="EMBL" id="JAAXOP010000003">
    <property type="protein sequence ID" value="NKY50038.1"/>
    <property type="molecule type" value="Genomic_DNA"/>
</dbReference>
<name>A0A846XY88_9NOCA</name>
<protein>
    <submittedName>
        <fullName evidence="2">Uncharacterized protein</fullName>
    </submittedName>
</protein>
<keyword evidence="1" id="KW-1133">Transmembrane helix</keyword>
<keyword evidence="3" id="KW-1185">Reference proteome</keyword>
<feature type="transmembrane region" description="Helical" evidence="1">
    <location>
        <begin position="46"/>
        <end position="65"/>
    </location>
</feature>
<keyword evidence="1" id="KW-0812">Transmembrane</keyword>
<feature type="transmembrane region" description="Helical" evidence="1">
    <location>
        <begin position="86"/>
        <end position="105"/>
    </location>
</feature>
<reference evidence="2 3" key="1">
    <citation type="submission" date="2020-04" db="EMBL/GenBank/DDBJ databases">
        <title>MicrobeNet Type strains.</title>
        <authorList>
            <person name="Nicholson A.C."/>
        </authorList>
    </citation>
    <scope>NUCLEOTIDE SEQUENCE [LARGE SCALE GENOMIC DNA]</scope>
    <source>
        <strain evidence="2 3">JCM 12354</strain>
    </source>
</reference>
<accession>A0A846XY88</accession>
<evidence type="ECO:0000313" key="3">
    <source>
        <dbReference type="Proteomes" id="UP000565711"/>
    </source>
</evidence>
<comment type="caution">
    <text evidence="2">The sequence shown here is derived from an EMBL/GenBank/DDBJ whole genome shotgun (WGS) entry which is preliminary data.</text>
</comment>
<evidence type="ECO:0000313" key="2">
    <source>
        <dbReference type="EMBL" id="NKY50038.1"/>
    </source>
</evidence>
<dbReference type="Proteomes" id="UP000565711">
    <property type="component" value="Unassembled WGS sequence"/>
</dbReference>
<feature type="transmembrane region" description="Helical" evidence="1">
    <location>
        <begin position="138"/>
        <end position="161"/>
    </location>
</feature>
<dbReference type="AlphaFoldDB" id="A0A846XY88"/>
<proteinExistence type="predicted"/>
<feature type="transmembrane region" description="Helical" evidence="1">
    <location>
        <begin position="21"/>
        <end position="40"/>
    </location>
</feature>